<dbReference type="STRING" id="53254.SAMN05660750_03600"/>
<sequence>MILRLLKLFVVLGLVGYLGMLGALYLRQRALMYPRDPAKADIATAGLVAAQEATVVTADGERLVAWIVPPRADKPVLLYFHGNAGNLARAGRTGRFRALTEDGTGLFAISYRGYGGSTGSPTELGLLQDARAAYGAAADRFGAGRLVGYGESLGTGVVLKLAVEAPLQAVVLEAPYLSTAAVAQEAYPYVPVGLLMKDQFRSDEIIGRVKVPLLVLHGERDHIIPFAQGEALYGLANPPKRLVRFPEGRHEDLPQYGSLAEVRRFLREVSAGTFTGAESRAVAAGAAAPDTSP</sequence>
<proteinExistence type="predicted"/>
<reference evidence="4 6" key="2">
    <citation type="submission" date="2017-02" db="EMBL/GenBank/DDBJ databases">
        <authorList>
            <person name="Peterson S.W."/>
        </authorList>
    </citation>
    <scope>NUCLEOTIDE SEQUENCE [LARGE SCALE GENOMIC DNA]</scope>
    <source>
        <strain evidence="4 6">DSM 9653</strain>
    </source>
</reference>
<dbReference type="RefSeq" id="WP_055728076.1">
    <property type="nucleotide sequence ID" value="NZ_FUYX01000010.1"/>
</dbReference>
<dbReference type="Proteomes" id="UP000051562">
    <property type="component" value="Unassembled WGS sequence"/>
</dbReference>
<evidence type="ECO:0000313" key="4">
    <source>
        <dbReference type="EMBL" id="SKC00909.1"/>
    </source>
</evidence>
<evidence type="ECO:0000256" key="1">
    <source>
        <dbReference type="SAM" id="Phobius"/>
    </source>
</evidence>
<evidence type="ECO:0000313" key="6">
    <source>
        <dbReference type="Proteomes" id="UP000190130"/>
    </source>
</evidence>
<dbReference type="Gene3D" id="3.40.50.1820">
    <property type="entry name" value="alpha/beta hydrolase"/>
    <property type="match status" value="1"/>
</dbReference>
<dbReference type="Proteomes" id="UP000190130">
    <property type="component" value="Unassembled WGS sequence"/>
</dbReference>
<feature type="domain" description="Serine aminopeptidase S33" evidence="2">
    <location>
        <begin position="74"/>
        <end position="180"/>
    </location>
</feature>
<dbReference type="SUPFAM" id="SSF53474">
    <property type="entry name" value="alpha/beta-Hydrolases"/>
    <property type="match status" value="1"/>
</dbReference>
<keyword evidence="1" id="KW-0472">Membrane</keyword>
<gene>
    <name evidence="3" type="ORF">ARD30_04270</name>
    <name evidence="4" type="ORF">SAMN05660750_03600</name>
</gene>
<evidence type="ECO:0000313" key="3">
    <source>
        <dbReference type="EMBL" id="KQK30545.1"/>
    </source>
</evidence>
<organism evidence="3 5">
    <name type="scientific">Bosea thiooxidans</name>
    <dbReference type="NCBI Taxonomy" id="53254"/>
    <lineage>
        <taxon>Bacteria</taxon>
        <taxon>Pseudomonadati</taxon>
        <taxon>Pseudomonadota</taxon>
        <taxon>Alphaproteobacteria</taxon>
        <taxon>Hyphomicrobiales</taxon>
        <taxon>Boseaceae</taxon>
        <taxon>Bosea</taxon>
    </lineage>
</organism>
<feature type="transmembrane region" description="Helical" evidence="1">
    <location>
        <begin position="6"/>
        <end position="26"/>
    </location>
</feature>
<evidence type="ECO:0000259" key="2">
    <source>
        <dbReference type="Pfam" id="PF12146"/>
    </source>
</evidence>
<evidence type="ECO:0000313" key="5">
    <source>
        <dbReference type="Proteomes" id="UP000051562"/>
    </source>
</evidence>
<keyword evidence="5" id="KW-1185">Reference proteome</keyword>
<keyword evidence="1" id="KW-0812">Transmembrane</keyword>
<name>A0A0Q3M468_9HYPH</name>
<dbReference type="PANTHER" id="PTHR12277:SF81">
    <property type="entry name" value="PROTEIN ABHD13"/>
    <property type="match status" value="1"/>
</dbReference>
<dbReference type="PANTHER" id="PTHR12277">
    <property type="entry name" value="ALPHA/BETA HYDROLASE DOMAIN-CONTAINING PROTEIN"/>
    <property type="match status" value="1"/>
</dbReference>
<dbReference type="InterPro" id="IPR022742">
    <property type="entry name" value="Hydrolase_4"/>
</dbReference>
<keyword evidence="1" id="KW-1133">Transmembrane helix</keyword>
<protein>
    <recommendedName>
        <fullName evidence="2">Serine aminopeptidase S33 domain-containing protein</fullName>
    </recommendedName>
</protein>
<reference evidence="3 5" key="1">
    <citation type="submission" date="2015-10" db="EMBL/GenBank/DDBJ databases">
        <title>Draft genome of Bosea thiooxidans.</title>
        <authorList>
            <person name="Wang X."/>
        </authorList>
    </citation>
    <scope>NUCLEOTIDE SEQUENCE [LARGE SCALE GENOMIC DNA]</scope>
    <source>
        <strain evidence="3 5">CGMCC 9174</strain>
    </source>
</reference>
<dbReference type="EMBL" id="LMAR01000034">
    <property type="protein sequence ID" value="KQK30545.1"/>
    <property type="molecule type" value="Genomic_DNA"/>
</dbReference>
<dbReference type="AlphaFoldDB" id="A0A0Q3M468"/>
<dbReference type="InterPro" id="IPR029058">
    <property type="entry name" value="AB_hydrolase_fold"/>
</dbReference>
<accession>A0A0Q3M468</accession>
<dbReference type="Pfam" id="PF12146">
    <property type="entry name" value="Hydrolase_4"/>
    <property type="match status" value="1"/>
</dbReference>
<dbReference type="EMBL" id="FUYX01000010">
    <property type="protein sequence ID" value="SKC00909.1"/>
    <property type="molecule type" value="Genomic_DNA"/>
</dbReference>